<dbReference type="AlphaFoldDB" id="A0A7K1T0I3"/>
<dbReference type="Proteomes" id="UP000462014">
    <property type="component" value="Unassembled WGS sequence"/>
</dbReference>
<evidence type="ECO:0000259" key="8">
    <source>
        <dbReference type="Pfam" id="PF16355"/>
    </source>
</evidence>
<feature type="domain" description="Glycoside hydrolase family 2 immunoglobulin-like beta-sandwich" evidence="4">
    <location>
        <begin position="221"/>
        <end position="326"/>
    </location>
</feature>
<evidence type="ECO:0000313" key="10">
    <source>
        <dbReference type="EMBL" id="MVN23081.1"/>
    </source>
</evidence>
<dbReference type="InterPro" id="IPR025300">
    <property type="entry name" value="BetaGal_jelly_roll_dom"/>
</dbReference>
<dbReference type="Gene3D" id="2.60.40.10">
    <property type="entry name" value="Immunoglobulins"/>
    <property type="match status" value="4"/>
</dbReference>
<dbReference type="Pfam" id="PF18565">
    <property type="entry name" value="Glyco_hydro2_C5"/>
    <property type="match status" value="1"/>
</dbReference>
<dbReference type="PRINTS" id="PR00132">
    <property type="entry name" value="GLHYDRLASE2"/>
</dbReference>
<evidence type="ECO:0000313" key="11">
    <source>
        <dbReference type="Proteomes" id="UP000462014"/>
    </source>
</evidence>
<sequence length="965" mass="107373">MTKKSILSLLIVGFLIIADQGFSQTPASLSREHLLMDFGWRFAFGHPFDPRKDFGNGTGYFSYLSKTGYGDGAAAPGFDDRTWRKVNLPHDWAVEQPVNQKASYSHGFKAIGRNFPETSVGWYRKTFRVPAGDLGRKISIAFDGVYRNAIVWVNGHYLGTNPSGYLGFEYDISSYLNYGGDNIIAVRADATMEEGWFYEGAGIYRHVWLNKTSPLHVASNGTFITTAVKSNLAEVTVMATVVNDDAVAKTFTITQTVIDANGNRVASSSPKEIVLQPIKSKEISDVIAVQNPKLWSVETPYLYKVITEIKQDKNSIDTYTTTFGIRTIRFDANEGFFLNGKHVKIKGTNNHQDHAGVGVAMPDALQDFRIKTLKAMGANAYRCSHNPPTPELLDACDRLGMLVIDENRLMGTTSTHLNDVQRLIMRDRNHPSVISWSIGNEEWNVEGSITGARIAETMQRDVKSMDSTRFVTAAISGGWGNGISTVIDVMGYNYITHGNTDDQHKKFPAQRGWGTEEGSTHASRGVYFTDRAKQQIAAYDKRPNQDFVSIEEGWKHYAERPYLAGMFIWTGFDYRGEPTPFQWPSTGSYFGMLDQCGFPKDNVYYLRSWWTNQPTLHILPHWNWEGKNGQVIAVWAYSNCDEVELFLNKKSLGKQRMPLNGHLEWSVNYAPGELEAVGFKGGKKSITDKVKTTGEAVAVDLRSNQQSINADQEDIAMITVDVKDKNGLHVPTANDEIEFSIKGPGKIIGVGNGDPTSHEAEQFLETIRTVNVDNLREKSIADMKINSATINTYPETDFEPAFQKERDKAFGTAVKALVYRGSFELPENIDQAKITFFYRSIGKAQTLYINGKQIAENIPESKKGNTFTLDKSLVKPGNNTLTIVAAPLIKQQSWDNINSNPGLIQIITPAPSWKRKLFSGLAQIIVQSTGGSGDITLTATAKGLKPKVLIIHSTTTNLRPQVEEE</sequence>
<evidence type="ECO:0000256" key="2">
    <source>
        <dbReference type="ARBA" id="ARBA00022801"/>
    </source>
</evidence>
<dbReference type="InterPro" id="IPR008979">
    <property type="entry name" value="Galactose-bd-like_sf"/>
</dbReference>
<dbReference type="PANTHER" id="PTHR42732:SF1">
    <property type="entry name" value="BETA-MANNOSIDASE"/>
    <property type="match status" value="1"/>
</dbReference>
<feature type="domain" description="DUF4982" evidence="8">
    <location>
        <begin position="629"/>
        <end position="684"/>
    </location>
</feature>
<evidence type="ECO:0000256" key="3">
    <source>
        <dbReference type="ARBA" id="ARBA00023295"/>
    </source>
</evidence>
<evidence type="ECO:0000259" key="9">
    <source>
        <dbReference type="Pfam" id="PF18565"/>
    </source>
</evidence>
<dbReference type="SUPFAM" id="SSF49303">
    <property type="entry name" value="beta-Galactosidase/glucuronidase domain"/>
    <property type="match status" value="1"/>
</dbReference>
<dbReference type="InterPro" id="IPR017853">
    <property type="entry name" value="GH"/>
</dbReference>
<dbReference type="GO" id="GO:0004553">
    <property type="term" value="F:hydrolase activity, hydrolyzing O-glycosyl compounds"/>
    <property type="evidence" value="ECO:0007669"/>
    <property type="project" value="InterPro"/>
</dbReference>
<feature type="domain" description="Beta-galactosidase jelly roll" evidence="7">
    <location>
        <begin position="811"/>
        <end position="885"/>
    </location>
</feature>
<dbReference type="GO" id="GO:0005975">
    <property type="term" value="P:carbohydrate metabolic process"/>
    <property type="evidence" value="ECO:0007669"/>
    <property type="project" value="InterPro"/>
</dbReference>
<dbReference type="InterPro" id="IPR006102">
    <property type="entry name" value="Ig-like_GH2"/>
</dbReference>
<dbReference type="RefSeq" id="WP_157568958.1">
    <property type="nucleotide sequence ID" value="NZ_WPIK01000017.1"/>
</dbReference>
<dbReference type="EMBL" id="WPIK01000017">
    <property type="protein sequence ID" value="MVN23081.1"/>
    <property type="molecule type" value="Genomic_DNA"/>
</dbReference>
<dbReference type="InterPro" id="IPR032311">
    <property type="entry name" value="DUF4982"/>
</dbReference>
<dbReference type="NCBIfam" id="NF041462">
    <property type="entry name" value="GalA"/>
    <property type="match status" value="1"/>
</dbReference>
<dbReference type="Pfam" id="PF02836">
    <property type="entry name" value="Glyco_hydro_2_C"/>
    <property type="match status" value="1"/>
</dbReference>
<reference evidence="10 11" key="1">
    <citation type="submission" date="2019-12" db="EMBL/GenBank/DDBJ databases">
        <title>Mucilaginibacter sp. HMF7410 genome sequencing and assembly.</title>
        <authorList>
            <person name="Kang H."/>
            <person name="Cha I."/>
            <person name="Kim H."/>
            <person name="Joh K."/>
        </authorList>
    </citation>
    <scope>NUCLEOTIDE SEQUENCE [LARGE SCALE GENOMIC DNA]</scope>
    <source>
        <strain evidence="10 11">HMF7410</strain>
    </source>
</reference>
<dbReference type="InterPro" id="IPR048230">
    <property type="entry name" value="GalA-like"/>
</dbReference>
<evidence type="ECO:0000259" key="6">
    <source>
        <dbReference type="Pfam" id="PF02837"/>
    </source>
</evidence>
<dbReference type="Gene3D" id="3.20.20.80">
    <property type="entry name" value="Glycosidases"/>
    <property type="match status" value="1"/>
</dbReference>
<dbReference type="InterPro" id="IPR006103">
    <property type="entry name" value="Glyco_hydro_2_cat"/>
</dbReference>
<gene>
    <name evidence="10" type="ORF">GO621_16260</name>
</gene>
<organism evidence="10 11">
    <name type="scientific">Mucilaginibacter arboris</name>
    <dbReference type="NCBI Taxonomy" id="2682090"/>
    <lineage>
        <taxon>Bacteria</taxon>
        <taxon>Pseudomonadati</taxon>
        <taxon>Bacteroidota</taxon>
        <taxon>Sphingobacteriia</taxon>
        <taxon>Sphingobacteriales</taxon>
        <taxon>Sphingobacteriaceae</taxon>
        <taxon>Mucilaginibacter</taxon>
    </lineage>
</organism>
<dbReference type="SUPFAM" id="SSF49785">
    <property type="entry name" value="Galactose-binding domain-like"/>
    <property type="match status" value="1"/>
</dbReference>
<evidence type="ECO:0000259" key="5">
    <source>
        <dbReference type="Pfam" id="PF02836"/>
    </source>
</evidence>
<keyword evidence="2" id="KW-0378">Hydrolase</keyword>
<dbReference type="InterPro" id="IPR023232">
    <property type="entry name" value="Glyco_hydro_2_AS"/>
</dbReference>
<dbReference type="InterPro" id="IPR006104">
    <property type="entry name" value="Glyco_hydro_2_N"/>
</dbReference>
<evidence type="ECO:0000259" key="7">
    <source>
        <dbReference type="Pfam" id="PF13364"/>
    </source>
</evidence>
<dbReference type="PANTHER" id="PTHR42732">
    <property type="entry name" value="BETA-GALACTOSIDASE"/>
    <property type="match status" value="1"/>
</dbReference>
<protein>
    <submittedName>
        <fullName evidence="10">DUF4982 domain-containing protein</fullName>
    </submittedName>
</protein>
<keyword evidence="11" id="KW-1185">Reference proteome</keyword>
<name>A0A7K1T0I3_9SPHI</name>
<dbReference type="Pfam" id="PF00703">
    <property type="entry name" value="Glyco_hydro_2"/>
    <property type="match status" value="1"/>
</dbReference>
<comment type="caution">
    <text evidence="10">The sequence shown here is derived from an EMBL/GenBank/DDBJ whole genome shotgun (WGS) entry which is preliminary data.</text>
</comment>
<evidence type="ECO:0000256" key="1">
    <source>
        <dbReference type="ARBA" id="ARBA00007401"/>
    </source>
</evidence>
<keyword evidence="3" id="KW-0326">Glycosidase</keyword>
<feature type="domain" description="Glycoside hydrolase family 2 catalytic" evidence="5">
    <location>
        <begin position="334"/>
        <end position="487"/>
    </location>
</feature>
<dbReference type="InterPro" id="IPR013783">
    <property type="entry name" value="Ig-like_fold"/>
</dbReference>
<feature type="domain" description="Glycosyl hydrolases family 2 sugar binding" evidence="6">
    <location>
        <begin position="86"/>
        <end position="212"/>
    </location>
</feature>
<dbReference type="SUPFAM" id="SSF51445">
    <property type="entry name" value="(Trans)glycosidases"/>
    <property type="match status" value="1"/>
</dbReference>
<dbReference type="Gene3D" id="2.60.120.260">
    <property type="entry name" value="Galactose-binding domain-like"/>
    <property type="match status" value="1"/>
</dbReference>
<dbReference type="Pfam" id="PF02837">
    <property type="entry name" value="Glyco_hydro_2_N"/>
    <property type="match status" value="1"/>
</dbReference>
<proteinExistence type="inferred from homology"/>
<feature type="domain" description="Glycoside hydrolase family 2" evidence="9">
    <location>
        <begin position="701"/>
        <end position="763"/>
    </location>
</feature>
<accession>A0A7K1T0I3</accession>
<dbReference type="InterPro" id="IPR006101">
    <property type="entry name" value="Glyco_hydro_2"/>
</dbReference>
<dbReference type="Pfam" id="PF16355">
    <property type="entry name" value="DUF4982"/>
    <property type="match status" value="1"/>
</dbReference>
<dbReference type="InterPro" id="IPR051913">
    <property type="entry name" value="GH2_Domain-Containing"/>
</dbReference>
<dbReference type="PROSITE" id="PS00608">
    <property type="entry name" value="GLYCOSYL_HYDROL_F2_2"/>
    <property type="match status" value="1"/>
</dbReference>
<dbReference type="Pfam" id="PF13364">
    <property type="entry name" value="BetaGal_ABD2"/>
    <property type="match status" value="1"/>
</dbReference>
<comment type="similarity">
    <text evidence="1">Belongs to the glycosyl hydrolase 2 family.</text>
</comment>
<evidence type="ECO:0000259" key="4">
    <source>
        <dbReference type="Pfam" id="PF00703"/>
    </source>
</evidence>
<dbReference type="InterPro" id="IPR040605">
    <property type="entry name" value="Glyco_hydro2_dom5"/>
</dbReference>
<dbReference type="InterPro" id="IPR036156">
    <property type="entry name" value="Beta-gal/glucu_dom_sf"/>
</dbReference>